<dbReference type="Pfam" id="PF03717">
    <property type="entry name" value="PBP_dimer"/>
    <property type="match status" value="1"/>
</dbReference>
<dbReference type="SMART" id="SM00740">
    <property type="entry name" value="PASTA"/>
    <property type="match status" value="2"/>
</dbReference>
<gene>
    <name evidence="7" type="primary">penA</name>
    <name evidence="7" type="ORF">NCTC13076_01837</name>
</gene>
<accession>A0A2X1Y0A9</accession>
<dbReference type="GO" id="GO:0008658">
    <property type="term" value="F:penicillin binding"/>
    <property type="evidence" value="ECO:0007669"/>
    <property type="project" value="InterPro"/>
</dbReference>
<dbReference type="SUPFAM" id="SSF54184">
    <property type="entry name" value="Penicillin-binding protein 2x (pbp-2x), c-terminal domain"/>
    <property type="match status" value="1"/>
</dbReference>
<dbReference type="AlphaFoldDB" id="A0A2X1Y0A9"/>
<feature type="compositionally biased region" description="Basic and acidic residues" evidence="4">
    <location>
        <begin position="813"/>
        <end position="823"/>
    </location>
</feature>
<feature type="compositionally biased region" description="Low complexity" evidence="4">
    <location>
        <begin position="771"/>
        <end position="781"/>
    </location>
</feature>
<dbReference type="EMBL" id="UATM01000032">
    <property type="protein sequence ID" value="SPY48750.1"/>
    <property type="molecule type" value="Genomic_DNA"/>
</dbReference>
<dbReference type="InterPro" id="IPR012338">
    <property type="entry name" value="Beta-lactam/transpept-like"/>
</dbReference>
<evidence type="ECO:0000313" key="8">
    <source>
        <dbReference type="Proteomes" id="UP000250070"/>
    </source>
</evidence>
<dbReference type="Gene3D" id="3.40.710.10">
    <property type="entry name" value="DD-peptidase/beta-lactamase superfamily"/>
    <property type="match status" value="1"/>
</dbReference>
<dbReference type="Pfam" id="PF03793">
    <property type="entry name" value="PASTA"/>
    <property type="match status" value="2"/>
</dbReference>
<reference evidence="7 8" key="1">
    <citation type="submission" date="2018-06" db="EMBL/GenBank/DDBJ databases">
        <authorList>
            <consortium name="Pathogen Informatics"/>
            <person name="Doyle S."/>
        </authorList>
    </citation>
    <scope>NUCLEOTIDE SEQUENCE [LARGE SCALE GENOMIC DNA]</scope>
    <source>
        <strain evidence="7 8">NCTC13076</strain>
    </source>
</reference>
<organism evidence="7 8">
    <name type="scientific">Peptoniphilus harei</name>
    <dbReference type="NCBI Taxonomy" id="54005"/>
    <lineage>
        <taxon>Bacteria</taxon>
        <taxon>Bacillati</taxon>
        <taxon>Bacillota</taxon>
        <taxon>Tissierellia</taxon>
        <taxon>Tissierellales</taxon>
        <taxon>Peptoniphilaceae</taxon>
        <taxon>Peptoniphilus</taxon>
    </lineage>
</organism>
<comment type="similarity">
    <text evidence="2">Belongs to the transpeptidase family.</text>
</comment>
<dbReference type="Gene3D" id="3.30.10.20">
    <property type="match status" value="1"/>
</dbReference>
<dbReference type="GeneID" id="83861532"/>
<sequence length="823" mass="92262">MKTNKRKARDRKNRGGFKAKTNNANRFIFVFFIFLAFLFVILIGKLLWIQIVQSEELTISALNQLTRTEVINSNRGIIYDRNNKEMAINVTKCNVFYNMDYLKERKNESENDFENRKEKLYDEDAKIISDTIGVDYEEIRSKMKGDKVVRLATNIERGKAQELKDQQIKIIKENKEKKDNKKSNLIPMSIDDVTRRLYPFNNLASYIIGFTNDENVGQYGIEASYDEELSGISGKNVSLKDNASNKIPLTDEETYAPKEGYSVVLSIDSNIQQFAETAALNAKKENMADKVSIIVQDTMTGEILAMTTKDDYNLNDPRAPLNEKQEEEWDKLTEEEKMEILYDNWRDFNVNDQYEPGSTFKLITAAAAIEENAAQPDSQYVCNGAMVMGNNKLTCTSNTRGKKTLAKAIEESCNMTMIQVGRDLGAEKFLKYIKAFGFGKKTGIELYGESTGIVPRSYKDIGKVNLATMSYGHSIAVSPLQLINAVSAISNGGYLNKPTLIKEMVDANGNVIDRKRTELRRRVISEETSGKMKMMMRRVVENGTGKRAQVPGYIVGGKSGTANIATPTGYLEAYNSSFVGVAPLNDPRLTVLVVINNPKGGILGSVVAAPVVQDVLEKSLNYMKIQKTEEVDEKDEFISVPNVGGLLLEDAGKILIDSGLKFNNNSENVLPYSVVANQSPSAGSYVLKDTIIDLAVNDKDSGILIMPDFSKKTRKESQSILNSMNLEYNIKGNGDFISQSPRPGQKLSGNESVTLNYSKIDQENISDETNKNTNNSSNETNLKNKKNLEENKNSKKDKRNKKDIKKSKKNTNNKKENRNNKRN</sequence>
<dbReference type="InterPro" id="IPR005311">
    <property type="entry name" value="PBP_dimer"/>
</dbReference>
<comment type="subcellular location">
    <subcellularLocation>
        <location evidence="1">Membrane</location>
    </subcellularLocation>
</comment>
<feature type="transmembrane region" description="Helical" evidence="5">
    <location>
        <begin position="27"/>
        <end position="48"/>
    </location>
</feature>
<proteinExistence type="inferred from homology"/>
<feature type="domain" description="PASTA" evidence="6">
    <location>
        <begin position="634"/>
        <end position="698"/>
    </location>
</feature>
<dbReference type="InterPro" id="IPR050515">
    <property type="entry name" value="Beta-lactam/transpept"/>
</dbReference>
<dbReference type="GO" id="GO:0071555">
    <property type="term" value="P:cell wall organization"/>
    <property type="evidence" value="ECO:0007669"/>
    <property type="project" value="TreeGrafter"/>
</dbReference>
<feature type="compositionally biased region" description="Basic residues" evidence="4">
    <location>
        <begin position="795"/>
        <end position="812"/>
    </location>
</feature>
<dbReference type="InterPro" id="IPR036138">
    <property type="entry name" value="PBP_dimer_sf"/>
</dbReference>
<feature type="domain" description="PASTA" evidence="6">
    <location>
        <begin position="700"/>
        <end position="759"/>
    </location>
</feature>
<dbReference type="Proteomes" id="UP000250070">
    <property type="component" value="Unassembled WGS sequence"/>
</dbReference>
<keyword evidence="3 5" id="KW-0472">Membrane</keyword>
<evidence type="ECO:0000313" key="7">
    <source>
        <dbReference type="EMBL" id="SPY48750.1"/>
    </source>
</evidence>
<dbReference type="SUPFAM" id="SSF56601">
    <property type="entry name" value="beta-lactamase/transpeptidase-like"/>
    <property type="match status" value="1"/>
</dbReference>
<dbReference type="SUPFAM" id="SSF56519">
    <property type="entry name" value="Penicillin binding protein dimerisation domain"/>
    <property type="match status" value="1"/>
</dbReference>
<keyword evidence="5" id="KW-1133">Transmembrane helix</keyword>
<dbReference type="STRING" id="54005.HMPREF3229_00933"/>
<name>A0A2X1Y0A9_9FIRM</name>
<dbReference type="Gene3D" id="3.30.450.330">
    <property type="match status" value="1"/>
</dbReference>
<evidence type="ECO:0000256" key="1">
    <source>
        <dbReference type="ARBA" id="ARBA00004370"/>
    </source>
</evidence>
<dbReference type="InterPro" id="IPR005543">
    <property type="entry name" value="PASTA_dom"/>
</dbReference>
<dbReference type="OrthoDB" id="9757901at2"/>
<evidence type="ECO:0000256" key="3">
    <source>
        <dbReference type="ARBA" id="ARBA00023136"/>
    </source>
</evidence>
<dbReference type="PANTHER" id="PTHR30627:SF1">
    <property type="entry name" value="PEPTIDOGLYCAN D,D-TRANSPEPTIDASE FTSI"/>
    <property type="match status" value="1"/>
</dbReference>
<dbReference type="GO" id="GO:0005886">
    <property type="term" value="C:plasma membrane"/>
    <property type="evidence" value="ECO:0007669"/>
    <property type="project" value="TreeGrafter"/>
</dbReference>
<protein>
    <submittedName>
        <fullName evidence="7">Penicillin-binding protein 2</fullName>
    </submittedName>
</protein>
<evidence type="ECO:0000256" key="2">
    <source>
        <dbReference type="ARBA" id="ARBA00007171"/>
    </source>
</evidence>
<evidence type="ECO:0000259" key="6">
    <source>
        <dbReference type="PROSITE" id="PS51178"/>
    </source>
</evidence>
<dbReference type="PANTHER" id="PTHR30627">
    <property type="entry name" value="PEPTIDOGLYCAN D,D-TRANSPEPTIDASE"/>
    <property type="match status" value="1"/>
</dbReference>
<feature type="region of interest" description="Disordered" evidence="4">
    <location>
        <begin position="761"/>
        <end position="823"/>
    </location>
</feature>
<evidence type="ECO:0000256" key="4">
    <source>
        <dbReference type="SAM" id="MobiDB-lite"/>
    </source>
</evidence>
<dbReference type="Pfam" id="PF00905">
    <property type="entry name" value="Transpeptidase"/>
    <property type="match status" value="1"/>
</dbReference>
<keyword evidence="5" id="KW-0812">Transmembrane</keyword>
<dbReference type="CDD" id="cd06577">
    <property type="entry name" value="PASTA_pknB"/>
    <property type="match status" value="1"/>
</dbReference>
<dbReference type="PROSITE" id="PS51178">
    <property type="entry name" value="PASTA"/>
    <property type="match status" value="2"/>
</dbReference>
<dbReference type="InterPro" id="IPR001460">
    <property type="entry name" value="PCN-bd_Tpept"/>
</dbReference>
<evidence type="ECO:0000256" key="5">
    <source>
        <dbReference type="SAM" id="Phobius"/>
    </source>
</evidence>
<dbReference type="RefSeq" id="WP_112890329.1">
    <property type="nucleotide sequence ID" value="NZ_CP068103.1"/>
</dbReference>
<dbReference type="Gene3D" id="3.90.1310.10">
    <property type="entry name" value="Penicillin-binding protein 2a (Domain 2)"/>
    <property type="match status" value="1"/>
</dbReference>